<dbReference type="GO" id="GO:0003958">
    <property type="term" value="F:NADPH-hemoprotein reductase activity"/>
    <property type="evidence" value="ECO:0007669"/>
    <property type="project" value="UniProtKB-UniRule"/>
</dbReference>
<comment type="catalytic activity">
    <reaction evidence="14">
        <text>an organic molecule + reduced [NADPH--hemoprotein reductase] + O2 = an alcohol + oxidized [NADPH--hemoprotein reductase] + H2O + H(+)</text>
        <dbReference type="Rhea" id="RHEA:17149"/>
        <dbReference type="Rhea" id="RHEA-COMP:11964"/>
        <dbReference type="Rhea" id="RHEA-COMP:11965"/>
        <dbReference type="ChEBI" id="CHEBI:15377"/>
        <dbReference type="ChEBI" id="CHEBI:15378"/>
        <dbReference type="ChEBI" id="CHEBI:15379"/>
        <dbReference type="ChEBI" id="CHEBI:30879"/>
        <dbReference type="ChEBI" id="CHEBI:57618"/>
        <dbReference type="ChEBI" id="CHEBI:58210"/>
        <dbReference type="ChEBI" id="CHEBI:142491"/>
        <dbReference type="EC" id="1.14.14.1"/>
    </reaction>
</comment>
<dbReference type="SUPFAM" id="SSF52218">
    <property type="entry name" value="Flavoproteins"/>
    <property type="match status" value="1"/>
</dbReference>
<dbReference type="GO" id="GO:0070330">
    <property type="term" value="F:aromatase activity"/>
    <property type="evidence" value="ECO:0007669"/>
    <property type="project" value="UniProtKB-UniRule"/>
</dbReference>
<dbReference type="InterPro" id="IPR001128">
    <property type="entry name" value="Cyt_P450"/>
</dbReference>
<keyword evidence="12 14" id="KW-0408">Iron</keyword>
<dbReference type="InterPro" id="IPR023206">
    <property type="entry name" value="Bifunctional_P450_P450_red"/>
</dbReference>
<evidence type="ECO:0000256" key="15">
    <source>
        <dbReference type="PIRSR" id="PIRSR000209-1"/>
    </source>
</evidence>
<dbReference type="InterPro" id="IPR039261">
    <property type="entry name" value="FNR_nucleotide-bd"/>
</dbReference>
<evidence type="ECO:0000313" key="19">
    <source>
        <dbReference type="EMBL" id="WPB02545.1"/>
    </source>
</evidence>
<dbReference type="SUPFAM" id="SSF63380">
    <property type="entry name" value="Riboflavin synthase domain-like"/>
    <property type="match status" value="1"/>
</dbReference>
<feature type="domain" description="Flavodoxin-like" evidence="16">
    <location>
        <begin position="498"/>
        <end position="638"/>
    </location>
</feature>
<dbReference type="GO" id="GO:0050660">
    <property type="term" value="F:flavin adenine dinucleotide binding"/>
    <property type="evidence" value="ECO:0007669"/>
    <property type="project" value="TreeGrafter"/>
</dbReference>
<keyword evidence="11 14" id="KW-0560">Oxidoreductase</keyword>
<evidence type="ECO:0000313" key="20">
    <source>
        <dbReference type="Proteomes" id="UP000230605"/>
    </source>
</evidence>
<dbReference type="EMBL" id="LKMD01000105">
    <property type="protein sequence ID" value="PIA93158.1"/>
    <property type="molecule type" value="Genomic_DNA"/>
</dbReference>
<dbReference type="PRINTS" id="PR00463">
    <property type="entry name" value="EP450I"/>
</dbReference>
<dbReference type="InterPro" id="IPR029039">
    <property type="entry name" value="Flavoprotein-like_sf"/>
</dbReference>
<dbReference type="InterPro" id="IPR023173">
    <property type="entry name" value="NADPH_Cyt_P450_Rdtase_alpha"/>
</dbReference>
<evidence type="ECO:0000256" key="3">
    <source>
        <dbReference type="ARBA" id="ARBA00022448"/>
    </source>
</evidence>
<proteinExistence type="inferred from homology"/>
<dbReference type="Gene3D" id="2.40.30.10">
    <property type="entry name" value="Translation factors"/>
    <property type="match status" value="1"/>
</dbReference>
<dbReference type="EC" id="1.14.14.1" evidence="14"/>
<evidence type="ECO:0000259" key="16">
    <source>
        <dbReference type="PROSITE" id="PS50902"/>
    </source>
</evidence>
<evidence type="ECO:0000256" key="13">
    <source>
        <dbReference type="ARBA" id="ARBA00023033"/>
    </source>
</evidence>
<feature type="binding site" description="axial binding residue" evidence="15">
    <location>
        <position position="404"/>
    </location>
    <ligand>
        <name>heme</name>
        <dbReference type="ChEBI" id="CHEBI:30413"/>
    </ligand>
    <ligandPart>
        <name>Fe</name>
        <dbReference type="ChEBI" id="CHEBI:18248"/>
    </ligandPart>
</feature>
<evidence type="ECO:0000256" key="11">
    <source>
        <dbReference type="ARBA" id="ARBA00023002"/>
    </source>
</evidence>
<dbReference type="Gene3D" id="3.40.50.360">
    <property type="match status" value="1"/>
</dbReference>
<organism evidence="18 20">
    <name type="scientific">Cercospora beticola</name>
    <name type="common">Sugarbeet leaf spot fungus</name>
    <dbReference type="NCBI Taxonomy" id="122368"/>
    <lineage>
        <taxon>Eukaryota</taxon>
        <taxon>Fungi</taxon>
        <taxon>Dikarya</taxon>
        <taxon>Ascomycota</taxon>
        <taxon>Pezizomycotina</taxon>
        <taxon>Dothideomycetes</taxon>
        <taxon>Dothideomycetidae</taxon>
        <taxon>Mycosphaerellales</taxon>
        <taxon>Mycosphaerellaceae</taxon>
        <taxon>Cercospora</taxon>
    </lineage>
</organism>
<dbReference type="Pfam" id="PF00258">
    <property type="entry name" value="Flavodoxin_1"/>
    <property type="match status" value="1"/>
</dbReference>
<dbReference type="PRINTS" id="PR00385">
    <property type="entry name" value="P450"/>
</dbReference>
<evidence type="ECO:0000256" key="12">
    <source>
        <dbReference type="ARBA" id="ARBA00023004"/>
    </source>
</evidence>
<dbReference type="FunFam" id="1.10.630.10:FF:000040">
    <property type="entry name" value="Bifunctional cytochrome P450/NADPH--P450 reductase"/>
    <property type="match status" value="1"/>
</dbReference>
<dbReference type="GO" id="GO:0010181">
    <property type="term" value="F:FMN binding"/>
    <property type="evidence" value="ECO:0007669"/>
    <property type="project" value="UniProtKB-UniRule"/>
</dbReference>
<dbReference type="Pfam" id="PF00175">
    <property type="entry name" value="NAD_binding_1"/>
    <property type="match status" value="1"/>
</dbReference>
<keyword evidence="4 14" id="KW-0349">Heme</keyword>
<dbReference type="EMBL" id="CP134187">
    <property type="protein sequence ID" value="WPB02545.1"/>
    <property type="molecule type" value="Genomic_DNA"/>
</dbReference>
<evidence type="ECO:0000256" key="2">
    <source>
        <dbReference type="ARBA" id="ARBA00010018"/>
    </source>
</evidence>
<evidence type="ECO:0000313" key="21">
    <source>
        <dbReference type="Proteomes" id="UP001302367"/>
    </source>
</evidence>
<dbReference type="GO" id="GO:0005506">
    <property type="term" value="F:iron ion binding"/>
    <property type="evidence" value="ECO:0007669"/>
    <property type="project" value="UniProtKB-UniRule"/>
</dbReference>
<keyword evidence="6 14" id="KW-0288">FMN</keyword>
<keyword evidence="21" id="KW-1185">Reference proteome</keyword>
<evidence type="ECO:0000256" key="5">
    <source>
        <dbReference type="ARBA" id="ARBA00022630"/>
    </source>
</evidence>
<keyword evidence="10 14" id="KW-0249">Electron transport</keyword>
<feature type="domain" description="FAD-binding FR-type" evidence="17">
    <location>
        <begin position="669"/>
        <end position="875"/>
    </location>
</feature>
<dbReference type="InterPro" id="IPR017927">
    <property type="entry name" value="FAD-bd_FR_type"/>
</dbReference>
<dbReference type="Gene3D" id="1.20.990.10">
    <property type="entry name" value="NADPH-cytochrome p450 Reductase, Chain A, domain 3"/>
    <property type="match status" value="1"/>
</dbReference>
<dbReference type="EC" id="1.6.2.4" evidence="14"/>
<keyword evidence="8 14" id="KW-0274">FAD</keyword>
<comment type="similarity">
    <text evidence="2 14">In the N-terminal section; belongs to the cytochrome P450 family.</text>
</comment>
<comment type="cofactor">
    <cofactor evidence="1 14 15">
        <name>heme</name>
        <dbReference type="ChEBI" id="CHEBI:30413"/>
    </cofactor>
</comment>
<dbReference type="Proteomes" id="UP001302367">
    <property type="component" value="Chromosome 4"/>
</dbReference>
<dbReference type="InterPro" id="IPR001433">
    <property type="entry name" value="OxRdtase_FAD/NAD-bd"/>
</dbReference>
<gene>
    <name evidence="18" type="ORF">CB0940_05226</name>
    <name evidence="19" type="ORF">RHO25_007181</name>
</gene>
<dbReference type="CDD" id="cd06206">
    <property type="entry name" value="bifunctional_CYPOR"/>
    <property type="match status" value="1"/>
</dbReference>
<dbReference type="PROSITE" id="PS51384">
    <property type="entry name" value="FAD_FR"/>
    <property type="match status" value="1"/>
</dbReference>
<keyword evidence="5 14" id="KW-0285">Flavoprotein</keyword>
<dbReference type="InterPro" id="IPR017972">
    <property type="entry name" value="Cyt_P450_CS"/>
</dbReference>
<dbReference type="SUPFAM" id="SSF48264">
    <property type="entry name" value="Cytochrome P450"/>
    <property type="match status" value="1"/>
</dbReference>
<dbReference type="InterPro" id="IPR036396">
    <property type="entry name" value="Cyt_P450_sf"/>
</dbReference>
<evidence type="ECO:0000259" key="17">
    <source>
        <dbReference type="PROSITE" id="PS51384"/>
    </source>
</evidence>
<evidence type="ECO:0000313" key="18">
    <source>
        <dbReference type="EMBL" id="PIA93158.1"/>
    </source>
</evidence>
<reference evidence="18 20" key="1">
    <citation type="submission" date="2015-10" db="EMBL/GenBank/DDBJ databases">
        <title>The cercosporin biosynthetic gene cluster was horizontally transferred to several fungal lineages and shown to be expanded in Cercospora beticola based on microsynteny with recipient genomes.</title>
        <authorList>
            <person name="De Jonge R."/>
            <person name="Ebert M.K."/>
            <person name="Suttle J.C."/>
            <person name="Jurick Ii W.M."/>
            <person name="Secor G.A."/>
            <person name="Thomma B.P."/>
            <person name="Van De Peer Y."/>
            <person name="Bolton M.D."/>
        </authorList>
    </citation>
    <scope>NUCLEOTIDE SEQUENCE [LARGE SCALE GENOMIC DNA]</scope>
    <source>
        <strain evidence="18 20">09-40</strain>
    </source>
</reference>
<dbReference type="SUPFAM" id="SSF52343">
    <property type="entry name" value="Ferredoxin reductase-like, C-terminal NADP-linked domain"/>
    <property type="match status" value="1"/>
</dbReference>
<dbReference type="Gene3D" id="3.40.50.80">
    <property type="entry name" value="Nucleotide-binding domain of ferredoxin-NADP reductase (FNR) module"/>
    <property type="match status" value="1"/>
</dbReference>
<keyword evidence="13 14" id="KW-0503">Monooxygenase</keyword>
<protein>
    <recommendedName>
        <fullName evidence="14">Bifunctional cytochrome P450/NADPH--P450 reductase</fullName>
    </recommendedName>
    <domain>
        <recommendedName>
            <fullName evidence="14">Cytochrome P450</fullName>
            <ecNumber evidence="14">1.14.14.1</ecNumber>
        </recommendedName>
    </domain>
    <domain>
        <recommendedName>
            <fullName evidence="14">NADPH--cytochrome P450 reductase</fullName>
            <ecNumber evidence="14">1.6.2.4</ecNumber>
        </recommendedName>
    </domain>
</protein>
<dbReference type="PANTHER" id="PTHR19384:SF127">
    <property type="entry name" value="BIFUNCTIONAL CYTOCHROME P450_NADPH--P450 REDUCTASE"/>
    <property type="match status" value="1"/>
</dbReference>
<evidence type="ECO:0000256" key="8">
    <source>
        <dbReference type="ARBA" id="ARBA00022827"/>
    </source>
</evidence>
<dbReference type="PANTHER" id="PTHR19384">
    <property type="entry name" value="NITRIC OXIDE SYNTHASE-RELATED"/>
    <property type="match status" value="1"/>
</dbReference>
<dbReference type="OrthoDB" id="1470350at2759"/>
<comment type="cofactor">
    <cofactor evidence="14">
        <name>FAD</name>
        <dbReference type="ChEBI" id="CHEBI:57692"/>
    </cofactor>
    <cofactor evidence="14">
        <name>FMN</name>
        <dbReference type="ChEBI" id="CHEBI:58210"/>
    </cofactor>
</comment>
<comment type="catalytic activity">
    <reaction evidence="14">
        <text>2 oxidized [cytochrome P450] + NADPH = 2 reduced [cytochrome P450] + NADP(+) + H(+)</text>
        <dbReference type="Rhea" id="RHEA:24040"/>
        <dbReference type="Rhea" id="RHEA-COMP:14627"/>
        <dbReference type="Rhea" id="RHEA-COMP:14628"/>
        <dbReference type="ChEBI" id="CHEBI:15378"/>
        <dbReference type="ChEBI" id="CHEBI:55376"/>
        <dbReference type="ChEBI" id="CHEBI:57783"/>
        <dbReference type="ChEBI" id="CHEBI:58349"/>
        <dbReference type="ChEBI" id="CHEBI:60344"/>
        <dbReference type="EC" id="1.6.2.4"/>
    </reaction>
</comment>
<evidence type="ECO:0000256" key="6">
    <source>
        <dbReference type="ARBA" id="ARBA00022643"/>
    </source>
</evidence>
<evidence type="ECO:0000256" key="14">
    <source>
        <dbReference type="PIRNR" id="PIRNR000209"/>
    </source>
</evidence>
<dbReference type="PIRSF" id="PIRSF000209">
    <property type="entry name" value="Bifunctional_P450_P450R"/>
    <property type="match status" value="1"/>
</dbReference>
<keyword evidence="7 14" id="KW-0479">Metal-binding</keyword>
<keyword evidence="3 14" id="KW-0813">Transport</keyword>
<evidence type="ECO:0000256" key="9">
    <source>
        <dbReference type="ARBA" id="ARBA00022857"/>
    </source>
</evidence>
<dbReference type="PROSITE" id="PS50902">
    <property type="entry name" value="FLAVODOXIN_LIKE"/>
    <property type="match status" value="1"/>
</dbReference>
<dbReference type="GO" id="GO:0005829">
    <property type="term" value="C:cytosol"/>
    <property type="evidence" value="ECO:0007669"/>
    <property type="project" value="TreeGrafter"/>
</dbReference>
<dbReference type="GO" id="GO:0020037">
    <property type="term" value="F:heme binding"/>
    <property type="evidence" value="ECO:0007669"/>
    <property type="project" value="UniProtKB-UniRule"/>
</dbReference>
<dbReference type="Pfam" id="PF00067">
    <property type="entry name" value="p450"/>
    <property type="match status" value="1"/>
</dbReference>
<dbReference type="Proteomes" id="UP000230605">
    <property type="component" value="Chromosome 4"/>
</dbReference>
<keyword evidence="9 14" id="KW-0521">NADP</keyword>
<reference evidence="19 21" key="2">
    <citation type="submission" date="2023-09" db="EMBL/GenBank/DDBJ databases">
        <title>Complete-Gapless Cercospora beticola genome.</title>
        <authorList>
            <person name="Wyatt N.A."/>
            <person name="Spanner R.E."/>
            <person name="Bolton M.D."/>
        </authorList>
    </citation>
    <scope>NUCLEOTIDE SEQUENCE [LARGE SCALE GENOMIC DNA]</scope>
    <source>
        <strain evidence="19">Cb09-40</strain>
    </source>
</reference>
<dbReference type="CDD" id="cd11068">
    <property type="entry name" value="CYP120A1"/>
    <property type="match status" value="1"/>
</dbReference>
<dbReference type="InterPro" id="IPR002401">
    <property type="entry name" value="Cyt_P450_E_grp-I"/>
</dbReference>
<evidence type="ECO:0000256" key="1">
    <source>
        <dbReference type="ARBA" id="ARBA00001971"/>
    </source>
</evidence>
<dbReference type="AlphaFoldDB" id="A0A2G5HKV0"/>
<evidence type="ECO:0000256" key="7">
    <source>
        <dbReference type="ARBA" id="ARBA00022723"/>
    </source>
</evidence>
<sequence>MPSKIPQPPSLPIVGNLFDLDPLNGTQSVGRLADKYGEIFKLKVLNYEFYIVSSAALVEELCDETRFEKKIDDALEEVRNLAGDGLFTAHNHEHNWAAAHRTLTPAFGPLAIKDAFEEMHDISSQLIAKWARNGPDREIDITGDMTRLTLDSIALCAMDMRFNSFYREDLHEFVRAMADVLTEAGRRTQRTKIQSLFNPGAEKKFFKDIALMKRVAQECVDRRKQSPRKKDLLDMMLNGKDPATGLPLTDETVINNMITFLVAGHETTSGLLSFTIYYLLKNPEALHKAQQEVDNVVGSGPVEFKHMSKLPYIEAVLRETLRLAPTAPGFTVGPKSTKEPIVLGGKYVLPGDAKITALLTKSGRDAAVFGEDANEFNPERMLDESFRKIPVAAWKPFGNGKRGCIGRPFAWQEAILAMALVLQNFNLRMADPSYELKIAESLTIKPAGFYIKARLRENIDPITLVKKLHGAPAMEPRVDSVANGHIDSRAPTSNGGRLTILYGSSSGTCENLAQSLASTAEARGFVPTVSSLDGAVDNLPKDHPVVFVSCTYEGEPPENAKIFMQWLKTTEPAKIAGVKFAMFGCGHKDWVSTYQKVPRAIAQLLESKGATVLVERGETDVSQGTIFDDFDAWSDTLWKVLSPDVAQNDSQSTFEIELSTTSRASHLHYRLQNAKVLENKRITHPVAPEKRHLTLQLPTDMRYEAGDYLAVLPLNHEQVISRVLRRFSLPWDTSMTITNGSHATIPTKQELPVSVVLAGYVELSVPATRKNKEIVAQHAKGPLADDSGSVLDILERYPDIKIPFSSFLAMHPSLRLRQYSISSSPLAESTQATITFSVIESEKHRGTATSYLKSLEPGSTLQVAVKKSSPAFHLPLDDSLPIIMGAAGTGLAPFRGFLQERAIKAEASGKKLGEALLFVGCRRPDHDKLFAQELAEWEAKGVVKVFSAYSQASEESEGCKYVQDRLWKERAEVARIFQNDGARAYICGSAQVGRAIGDVAVRIMKEDSEKPGEELLTEEQAREKWENWRGERYAVDVFD</sequence>
<dbReference type="InterPro" id="IPR008254">
    <property type="entry name" value="Flavodoxin/NO_synth"/>
</dbReference>
<evidence type="ECO:0000256" key="4">
    <source>
        <dbReference type="ARBA" id="ARBA00022617"/>
    </source>
</evidence>
<accession>A0A2G5HKV0</accession>
<dbReference type="Gene3D" id="1.10.630.10">
    <property type="entry name" value="Cytochrome P450"/>
    <property type="match status" value="1"/>
</dbReference>
<evidence type="ECO:0000256" key="10">
    <source>
        <dbReference type="ARBA" id="ARBA00022982"/>
    </source>
</evidence>
<dbReference type="InterPro" id="IPR017938">
    <property type="entry name" value="Riboflavin_synthase-like_b-brl"/>
</dbReference>
<dbReference type="PROSITE" id="PS00086">
    <property type="entry name" value="CYTOCHROME_P450"/>
    <property type="match status" value="1"/>
</dbReference>
<name>A0A2G5HKV0_CERBT</name>